<dbReference type="GO" id="GO:0006354">
    <property type="term" value="P:DNA-templated transcription elongation"/>
    <property type="evidence" value="ECO:0007669"/>
    <property type="project" value="InterPro"/>
</dbReference>
<dbReference type="Gene3D" id="3.30.70.940">
    <property type="entry name" value="NusG, N-terminal domain"/>
    <property type="match status" value="1"/>
</dbReference>
<accession>A0A6P1B9J9</accession>
<evidence type="ECO:0000313" key="1">
    <source>
        <dbReference type="EMBL" id="NEU95065.1"/>
    </source>
</evidence>
<comment type="caution">
    <text evidence="1">The sequence shown here is derived from an EMBL/GenBank/DDBJ whole genome shotgun (WGS) entry which is preliminary data.</text>
</comment>
<organism evidence="1 2">
    <name type="scientific">Bradyrhizobium uaiense</name>
    <dbReference type="NCBI Taxonomy" id="2594946"/>
    <lineage>
        <taxon>Bacteria</taxon>
        <taxon>Pseudomonadati</taxon>
        <taxon>Pseudomonadota</taxon>
        <taxon>Alphaproteobacteria</taxon>
        <taxon>Hyphomicrobiales</taxon>
        <taxon>Nitrobacteraceae</taxon>
        <taxon>Bradyrhizobium</taxon>
    </lineage>
</organism>
<keyword evidence="2" id="KW-1185">Reference proteome</keyword>
<gene>
    <name evidence="1" type="ORF">FNJ47_04275</name>
</gene>
<sequence length="237" mass="26687">MAAAPRWDVASRRGGRMNMQYRKGQIVGYVEAGGRLAVPAMPESWRVLQVMPGRDAKVIKAFGERCISGWSPTVVHFVQRGGGQPARRPHLGRRIEKPFLPGLIFLPDFELARLAEIRSIPDVDNLLEFGELRSWLNATEMQLLRDIVKIENMLPSRRRWALAQLFLRYGFISVAEVKEETEMRVGRQIRVADGLFSGFRALIERIDSKGRLSVLVGDGKHGVKVSGLTEAQIELID</sequence>
<name>A0A6P1B9J9_9BRAD</name>
<evidence type="ECO:0000313" key="2">
    <source>
        <dbReference type="Proteomes" id="UP000468531"/>
    </source>
</evidence>
<proteinExistence type="predicted"/>
<dbReference type="RefSeq" id="WP_163150936.1">
    <property type="nucleotide sequence ID" value="NZ_VKHP01000009.1"/>
</dbReference>
<dbReference type="InterPro" id="IPR036735">
    <property type="entry name" value="NGN_dom_sf"/>
</dbReference>
<dbReference type="AlphaFoldDB" id="A0A6P1B9J9"/>
<dbReference type="EMBL" id="VKHP01000009">
    <property type="protein sequence ID" value="NEU95065.1"/>
    <property type="molecule type" value="Genomic_DNA"/>
</dbReference>
<reference evidence="1 2" key="1">
    <citation type="journal article" date="2020" name="Arch. Microbiol.">
        <title>Bradyrhizobium uaiense sp. nov., a new highly efficient cowpea symbiont.</title>
        <authorList>
            <person name="Cabral Michel D."/>
            <person name="Azarias Guimaraes A."/>
            <person name="Martins da Costa E."/>
            <person name="Soares de Carvalho T."/>
            <person name="Balsanelli E."/>
            <person name="Willems A."/>
            <person name="Maltempi de Souza E."/>
            <person name="de Souza Moreira F.M."/>
        </authorList>
    </citation>
    <scope>NUCLEOTIDE SEQUENCE [LARGE SCALE GENOMIC DNA]</scope>
    <source>
        <strain evidence="1 2">UFLA 03-164</strain>
    </source>
</reference>
<dbReference type="Proteomes" id="UP000468531">
    <property type="component" value="Unassembled WGS sequence"/>
</dbReference>
<dbReference type="SUPFAM" id="SSF82679">
    <property type="entry name" value="N-utilization substance G protein NusG, N-terminal domain"/>
    <property type="match status" value="1"/>
</dbReference>
<protein>
    <submittedName>
        <fullName evidence="1">Uncharacterized protein</fullName>
    </submittedName>
</protein>